<dbReference type="PANTHER" id="PTHR47966">
    <property type="entry name" value="BETA-SITE APP-CLEAVING ENZYME, ISOFORM A-RELATED"/>
    <property type="match status" value="1"/>
</dbReference>
<keyword evidence="6" id="KW-1185">Reference proteome</keyword>
<dbReference type="InterPro" id="IPR033121">
    <property type="entry name" value="PEPTIDASE_A1"/>
</dbReference>
<gene>
    <name evidence="5" type="ORF">SBRCBS47491_001532</name>
</gene>
<evidence type="ECO:0000313" key="6">
    <source>
        <dbReference type="Proteomes" id="UP001642406"/>
    </source>
</evidence>
<dbReference type="PRINTS" id="PR00792">
    <property type="entry name" value="PEPSIN"/>
</dbReference>
<evidence type="ECO:0000256" key="2">
    <source>
        <dbReference type="ARBA" id="ARBA00022750"/>
    </source>
</evidence>
<comment type="caution">
    <text evidence="5">The sequence shown here is derived from an EMBL/GenBank/DDBJ whole genome shotgun (WGS) entry which is preliminary data.</text>
</comment>
<organism evidence="5 6">
    <name type="scientific">Sporothrix bragantina</name>
    <dbReference type="NCBI Taxonomy" id="671064"/>
    <lineage>
        <taxon>Eukaryota</taxon>
        <taxon>Fungi</taxon>
        <taxon>Dikarya</taxon>
        <taxon>Ascomycota</taxon>
        <taxon>Pezizomycotina</taxon>
        <taxon>Sordariomycetes</taxon>
        <taxon>Sordariomycetidae</taxon>
        <taxon>Ophiostomatales</taxon>
        <taxon>Ophiostomataceae</taxon>
        <taxon>Sporothrix</taxon>
    </lineage>
</organism>
<reference evidence="5 6" key="1">
    <citation type="submission" date="2024-01" db="EMBL/GenBank/DDBJ databases">
        <authorList>
            <person name="Allen C."/>
            <person name="Tagirdzhanova G."/>
        </authorList>
    </citation>
    <scope>NUCLEOTIDE SEQUENCE [LARGE SCALE GENOMIC DNA]</scope>
</reference>
<sequence>MSRYLLPLALTAASASVLPRTPEAGAGVAPVARAPGSAGLLSFPIVERREWKGPATRRLRRRDDEATLYNATNVAYMIELGLGTPAQTVRVQLDTGSNELWVDPDCSTVTDTTSRNFCESLGQFVAADSSTLVDSETYQTLAYGRGQAEIDYVLDNIVVPGSGSNSTLKQVQFGVAVSSDDAAVPICGVGFGNNYNLEYNNIIDEMALQGITNSRTLSLALGSATSDNGREPVSDNIGNGIVIFGGVDTKKFAGPLYKYTNLPPQSGDPGQPWRYWIQLDSVGFTSAGKTSSSAYKDSSLPIVLDSGSSLSYLPQGIMDSLAKSFGVKAQSDGSLIVDCDAGSKGGYVDFTFGSLVISIPLSDFIWEAQAGICAVGALPSSDTTALLGDTFLRSAYVLFDQDHQNIYMAQAANCGSNEQVLSADGNYNFTGECTVQQKSAAVGLVPASAMALFALVGVQALMSFL</sequence>
<dbReference type="Pfam" id="PF00026">
    <property type="entry name" value="Asp"/>
    <property type="match status" value="1"/>
</dbReference>
<accession>A0ABP0AZK9</accession>
<dbReference type="InterPro" id="IPR001461">
    <property type="entry name" value="Aspartic_peptidase_A1"/>
</dbReference>
<dbReference type="PANTHER" id="PTHR47966:SF65">
    <property type="entry name" value="ASPARTIC-TYPE ENDOPEPTIDASE"/>
    <property type="match status" value="1"/>
</dbReference>
<dbReference type="Gene3D" id="2.40.70.10">
    <property type="entry name" value="Acid Proteases"/>
    <property type="match status" value="2"/>
</dbReference>
<dbReference type="PROSITE" id="PS51767">
    <property type="entry name" value="PEPTIDASE_A1"/>
    <property type="match status" value="1"/>
</dbReference>
<name>A0ABP0AZK9_9PEZI</name>
<dbReference type="InterPro" id="IPR001969">
    <property type="entry name" value="Aspartic_peptidase_AS"/>
</dbReference>
<evidence type="ECO:0000313" key="5">
    <source>
        <dbReference type="EMBL" id="CAK7212630.1"/>
    </source>
</evidence>
<evidence type="ECO:0000256" key="1">
    <source>
        <dbReference type="ARBA" id="ARBA00007447"/>
    </source>
</evidence>
<keyword evidence="3" id="KW-0378">Hydrolase</keyword>
<dbReference type="PROSITE" id="PS00141">
    <property type="entry name" value="ASP_PROTEASE"/>
    <property type="match status" value="1"/>
</dbReference>
<protein>
    <recommendedName>
        <fullName evidence="4">Peptidase A1 domain-containing protein</fullName>
    </recommendedName>
</protein>
<dbReference type="SUPFAM" id="SSF50630">
    <property type="entry name" value="Acid proteases"/>
    <property type="match status" value="1"/>
</dbReference>
<evidence type="ECO:0000259" key="4">
    <source>
        <dbReference type="PROSITE" id="PS51767"/>
    </source>
</evidence>
<comment type="similarity">
    <text evidence="1 3">Belongs to the peptidase A1 family.</text>
</comment>
<dbReference type="EMBL" id="CAWUHC010000008">
    <property type="protein sequence ID" value="CAK7212630.1"/>
    <property type="molecule type" value="Genomic_DNA"/>
</dbReference>
<proteinExistence type="inferred from homology"/>
<evidence type="ECO:0000256" key="3">
    <source>
        <dbReference type="RuleBase" id="RU000454"/>
    </source>
</evidence>
<keyword evidence="3" id="KW-0645">Protease</keyword>
<keyword evidence="2 3" id="KW-0064">Aspartyl protease</keyword>
<feature type="domain" description="Peptidase A1" evidence="4">
    <location>
        <begin position="76"/>
        <end position="409"/>
    </location>
</feature>
<dbReference type="InterPro" id="IPR021109">
    <property type="entry name" value="Peptidase_aspartic_dom_sf"/>
</dbReference>
<dbReference type="Proteomes" id="UP001642406">
    <property type="component" value="Unassembled WGS sequence"/>
</dbReference>